<gene>
    <name evidence="1" type="ORF">NCTC10742_03969</name>
</gene>
<organism evidence="1 2">
    <name type="scientific">Mycolicibacterium gilvum</name>
    <dbReference type="NCBI Taxonomy" id="1804"/>
    <lineage>
        <taxon>Bacteria</taxon>
        <taxon>Bacillati</taxon>
        <taxon>Actinomycetota</taxon>
        <taxon>Actinomycetes</taxon>
        <taxon>Mycobacteriales</taxon>
        <taxon>Mycobacteriaceae</taxon>
        <taxon>Mycolicibacterium</taxon>
    </lineage>
</organism>
<proteinExistence type="predicted"/>
<dbReference type="RefSeq" id="WP_115327930.1">
    <property type="nucleotide sequence ID" value="NZ_JACKST010000084.1"/>
</dbReference>
<dbReference type="EMBL" id="UGQM01000001">
    <property type="protein sequence ID" value="STZ44727.1"/>
    <property type="molecule type" value="Genomic_DNA"/>
</dbReference>
<dbReference type="AlphaFoldDB" id="A0A378STL4"/>
<evidence type="ECO:0000313" key="1">
    <source>
        <dbReference type="EMBL" id="STZ44727.1"/>
    </source>
</evidence>
<sequence>MRTAVVRIGVDLAGELTADQLAAGTTELARLTAEIGAELIDNDLAVLPPKRREVEILMTGTEPAALQAQAADLCARAFPTEPVIGVLTFVSHGTDDDAYGVLAGFGLSGVIDRTPGGDGWDIITVTLSRADLTRIPESRIHTALEASTNCEVRIVLTD</sequence>
<protein>
    <submittedName>
        <fullName evidence="1">Uncharacterized protein</fullName>
    </submittedName>
</protein>
<evidence type="ECO:0000313" key="2">
    <source>
        <dbReference type="Proteomes" id="UP000254291"/>
    </source>
</evidence>
<reference evidence="1 2" key="1">
    <citation type="submission" date="2018-06" db="EMBL/GenBank/DDBJ databases">
        <authorList>
            <consortium name="Pathogen Informatics"/>
            <person name="Doyle S."/>
        </authorList>
    </citation>
    <scope>NUCLEOTIDE SEQUENCE [LARGE SCALE GENOMIC DNA]</scope>
    <source>
        <strain evidence="1 2">NCTC10742</strain>
    </source>
</reference>
<dbReference type="Proteomes" id="UP000254291">
    <property type="component" value="Unassembled WGS sequence"/>
</dbReference>
<accession>A0A378STL4</accession>
<name>A0A378STL4_9MYCO</name>